<dbReference type="AlphaFoldDB" id="A0A225VGT6"/>
<feature type="compositionally biased region" description="Low complexity" evidence="1">
    <location>
        <begin position="161"/>
        <end position="174"/>
    </location>
</feature>
<organism evidence="2 3">
    <name type="scientific">Phytophthora megakarya</name>
    <dbReference type="NCBI Taxonomy" id="4795"/>
    <lineage>
        <taxon>Eukaryota</taxon>
        <taxon>Sar</taxon>
        <taxon>Stramenopiles</taxon>
        <taxon>Oomycota</taxon>
        <taxon>Peronosporomycetes</taxon>
        <taxon>Peronosporales</taxon>
        <taxon>Peronosporaceae</taxon>
        <taxon>Phytophthora</taxon>
    </lineage>
</organism>
<dbReference type="OrthoDB" id="121099at2759"/>
<protein>
    <submittedName>
        <fullName evidence="2">Pol Polyprotein</fullName>
    </submittedName>
</protein>
<comment type="caution">
    <text evidence="2">The sequence shown here is derived from an EMBL/GenBank/DDBJ whole genome shotgun (WGS) entry which is preliminary data.</text>
</comment>
<dbReference type="STRING" id="4795.A0A225VGT6"/>
<dbReference type="EMBL" id="NBNE01005024">
    <property type="protein sequence ID" value="OWZ04324.1"/>
    <property type="molecule type" value="Genomic_DNA"/>
</dbReference>
<accession>A0A225VGT6</accession>
<dbReference type="Proteomes" id="UP000198211">
    <property type="component" value="Unassembled WGS sequence"/>
</dbReference>
<evidence type="ECO:0000313" key="3">
    <source>
        <dbReference type="Proteomes" id="UP000198211"/>
    </source>
</evidence>
<gene>
    <name evidence="2" type="ORF">PHMEG_00023794</name>
</gene>
<reference evidence="3" key="1">
    <citation type="submission" date="2017-03" db="EMBL/GenBank/DDBJ databases">
        <title>Phytopthora megakarya and P. palmivora, two closely related causual agents of cacao black pod achieved similar genome size and gene model numbers by different mechanisms.</title>
        <authorList>
            <person name="Ali S."/>
            <person name="Shao J."/>
            <person name="Larry D.J."/>
            <person name="Kronmiller B."/>
            <person name="Shen D."/>
            <person name="Strem M.D."/>
            <person name="Melnick R.L."/>
            <person name="Guiltinan M.J."/>
            <person name="Tyler B.M."/>
            <person name="Meinhardt L.W."/>
            <person name="Bailey B.A."/>
        </authorList>
    </citation>
    <scope>NUCLEOTIDE SEQUENCE [LARGE SCALE GENOMIC DNA]</scope>
    <source>
        <strain evidence="3">zdho120</strain>
    </source>
</reference>
<name>A0A225VGT6_9STRA</name>
<evidence type="ECO:0000313" key="2">
    <source>
        <dbReference type="EMBL" id="OWZ04324.1"/>
    </source>
</evidence>
<keyword evidence="3" id="KW-1185">Reference proteome</keyword>
<evidence type="ECO:0000256" key="1">
    <source>
        <dbReference type="SAM" id="MobiDB-lite"/>
    </source>
</evidence>
<feature type="region of interest" description="Disordered" evidence="1">
    <location>
        <begin position="152"/>
        <end position="174"/>
    </location>
</feature>
<proteinExistence type="predicted"/>
<sequence>MDFGQERQAAIRFVQDAIAACADRQKLNPDNVDRGNTNEFKVGSLILLASQNLHTQAVSGFGGSLLAPRFNSPFTVTERHGYAYTLELPSDKILHPTCNVGRVKPYVQPESSSRDDTPTTTRVATSAFRQASTPSIKEGELVPTSQHGCLRWSERLRPRKAPASSAAASAHRSE</sequence>